<dbReference type="EMBL" id="SJPM01000012">
    <property type="protein sequence ID" value="TWT92177.1"/>
    <property type="molecule type" value="Genomic_DNA"/>
</dbReference>
<reference evidence="2 3" key="1">
    <citation type="submission" date="2019-02" db="EMBL/GenBank/DDBJ databases">
        <title>Deep-cultivation of Planctomycetes and their phenomic and genomic characterization uncovers novel biology.</title>
        <authorList>
            <person name="Wiegand S."/>
            <person name="Jogler M."/>
            <person name="Boedeker C."/>
            <person name="Pinto D."/>
            <person name="Vollmers J."/>
            <person name="Rivas-Marin E."/>
            <person name="Kohn T."/>
            <person name="Peeters S.H."/>
            <person name="Heuer A."/>
            <person name="Rast P."/>
            <person name="Oberbeckmann S."/>
            <person name="Bunk B."/>
            <person name="Jeske O."/>
            <person name="Meyerdierks A."/>
            <person name="Storesund J.E."/>
            <person name="Kallscheuer N."/>
            <person name="Luecker S."/>
            <person name="Lage O.M."/>
            <person name="Pohl T."/>
            <person name="Merkel B.J."/>
            <person name="Hornburger P."/>
            <person name="Mueller R.-W."/>
            <person name="Bruemmer F."/>
            <person name="Labrenz M."/>
            <person name="Spormann A.M."/>
            <person name="Op Den Camp H."/>
            <person name="Overmann J."/>
            <person name="Amann R."/>
            <person name="Jetten M.S.M."/>
            <person name="Mascher T."/>
            <person name="Medema M.H."/>
            <person name="Devos D.P."/>
            <person name="Kaster A.-K."/>
            <person name="Ovreas L."/>
            <person name="Rohde M."/>
            <person name="Galperin M.Y."/>
            <person name="Jogler C."/>
        </authorList>
    </citation>
    <scope>NUCLEOTIDE SEQUENCE [LARGE SCALE GENOMIC DNA]</scope>
    <source>
        <strain evidence="2 3">Pla100</strain>
    </source>
</reference>
<organism evidence="2 3">
    <name type="scientific">Neorhodopirellula pilleata</name>
    <dbReference type="NCBI Taxonomy" id="2714738"/>
    <lineage>
        <taxon>Bacteria</taxon>
        <taxon>Pseudomonadati</taxon>
        <taxon>Planctomycetota</taxon>
        <taxon>Planctomycetia</taxon>
        <taxon>Pirellulales</taxon>
        <taxon>Pirellulaceae</taxon>
        <taxon>Neorhodopirellula</taxon>
    </lineage>
</organism>
<feature type="region of interest" description="Disordered" evidence="1">
    <location>
        <begin position="1"/>
        <end position="29"/>
    </location>
</feature>
<protein>
    <submittedName>
        <fullName evidence="2">Uncharacterized protein</fullName>
    </submittedName>
</protein>
<comment type="caution">
    <text evidence="2">The sequence shown here is derived from an EMBL/GenBank/DDBJ whole genome shotgun (WGS) entry which is preliminary data.</text>
</comment>
<gene>
    <name evidence="2" type="ORF">Pla100_47130</name>
</gene>
<feature type="compositionally biased region" description="Basic and acidic residues" evidence="1">
    <location>
        <begin position="7"/>
        <end position="22"/>
    </location>
</feature>
<dbReference type="RefSeq" id="WP_146580465.1">
    <property type="nucleotide sequence ID" value="NZ_SJPM01000012.1"/>
</dbReference>
<evidence type="ECO:0000313" key="3">
    <source>
        <dbReference type="Proteomes" id="UP000316213"/>
    </source>
</evidence>
<evidence type="ECO:0000256" key="1">
    <source>
        <dbReference type="SAM" id="MobiDB-lite"/>
    </source>
</evidence>
<sequence>MKRSNKNKSDGKNKGQQRRDRGMQLAADAKSDRVAAGRLALLSALLRLPNHTGTIDDATDDDAMHAAFDDGGCWRGSVTRSLRKDGFIEAVDAGQSLRPSRHCGLRHVWRLVDPAAARRYVGLQQATTVKDSRQQKEAAE</sequence>
<name>A0A5C5ZYU7_9BACT</name>
<accession>A0A5C5ZYU7</accession>
<dbReference type="OrthoDB" id="278368at2"/>
<dbReference type="Proteomes" id="UP000316213">
    <property type="component" value="Unassembled WGS sequence"/>
</dbReference>
<keyword evidence="3" id="KW-1185">Reference proteome</keyword>
<proteinExistence type="predicted"/>
<dbReference type="AlphaFoldDB" id="A0A5C5ZYU7"/>
<evidence type="ECO:0000313" key="2">
    <source>
        <dbReference type="EMBL" id="TWT92177.1"/>
    </source>
</evidence>